<dbReference type="Proteomes" id="UP001610444">
    <property type="component" value="Unassembled WGS sequence"/>
</dbReference>
<dbReference type="GeneID" id="98153446"/>
<dbReference type="EMBL" id="JBFXLR010000002">
    <property type="protein sequence ID" value="KAL2860231.1"/>
    <property type="molecule type" value="Genomic_DNA"/>
</dbReference>
<keyword evidence="1" id="KW-1133">Transmembrane helix</keyword>
<keyword evidence="3" id="KW-1185">Reference proteome</keyword>
<comment type="caution">
    <text evidence="2">The sequence shown here is derived from an EMBL/GenBank/DDBJ whole genome shotgun (WGS) entry which is preliminary data.</text>
</comment>
<protein>
    <submittedName>
        <fullName evidence="2">Uncharacterized protein</fullName>
    </submittedName>
</protein>
<name>A0ABR4L769_9EURO</name>
<accession>A0ABR4L769</accession>
<reference evidence="2 3" key="1">
    <citation type="submission" date="2024-07" db="EMBL/GenBank/DDBJ databases">
        <title>Section-level genome sequencing and comparative genomics of Aspergillus sections Usti and Cavernicolus.</title>
        <authorList>
            <consortium name="Lawrence Berkeley National Laboratory"/>
            <person name="Nybo J.L."/>
            <person name="Vesth T.C."/>
            <person name="Theobald S."/>
            <person name="Frisvad J.C."/>
            <person name="Larsen T.O."/>
            <person name="Kjaerboelling I."/>
            <person name="Rothschild-Mancinelli K."/>
            <person name="Lyhne E.K."/>
            <person name="Kogle M.E."/>
            <person name="Barry K."/>
            <person name="Clum A."/>
            <person name="Na H."/>
            <person name="Ledsgaard L."/>
            <person name="Lin J."/>
            <person name="Lipzen A."/>
            <person name="Kuo A."/>
            <person name="Riley R."/>
            <person name="Mondo S."/>
            <person name="LaButti K."/>
            <person name="Haridas S."/>
            <person name="Pangalinan J."/>
            <person name="Salamov A.A."/>
            <person name="Simmons B.A."/>
            <person name="Magnuson J.K."/>
            <person name="Chen J."/>
            <person name="Drula E."/>
            <person name="Henrissat B."/>
            <person name="Wiebenga A."/>
            <person name="Lubbers R.J."/>
            <person name="Gomes A.C."/>
            <person name="Macurrencykelacurrency M.R."/>
            <person name="Stajich J."/>
            <person name="Grigoriev I.V."/>
            <person name="Mortensen U.H."/>
            <person name="De vries R.P."/>
            <person name="Baker S.E."/>
            <person name="Andersen M.R."/>
        </authorList>
    </citation>
    <scope>NUCLEOTIDE SEQUENCE [LARGE SCALE GENOMIC DNA]</scope>
    <source>
        <strain evidence="2 3">CBS 756.74</strain>
    </source>
</reference>
<keyword evidence="1" id="KW-0472">Membrane</keyword>
<evidence type="ECO:0000313" key="2">
    <source>
        <dbReference type="EMBL" id="KAL2860231.1"/>
    </source>
</evidence>
<dbReference type="RefSeq" id="XP_070904922.1">
    <property type="nucleotide sequence ID" value="XM_071038282.1"/>
</dbReference>
<sequence length="62" mass="7136">MPPSQLIPENKSLIYTCFSFYFVCFSAPCISLRSISKSRLFAIYISSAWLMDYSTLQGRLSR</sequence>
<keyword evidence="1" id="KW-0812">Transmembrane</keyword>
<gene>
    <name evidence="2" type="ORF">BJX68DRAFT_224619</name>
</gene>
<proteinExistence type="predicted"/>
<evidence type="ECO:0000313" key="3">
    <source>
        <dbReference type="Proteomes" id="UP001610444"/>
    </source>
</evidence>
<evidence type="ECO:0000256" key="1">
    <source>
        <dbReference type="SAM" id="Phobius"/>
    </source>
</evidence>
<organism evidence="2 3">
    <name type="scientific">Aspergillus pseudodeflectus</name>
    <dbReference type="NCBI Taxonomy" id="176178"/>
    <lineage>
        <taxon>Eukaryota</taxon>
        <taxon>Fungi</taxon>
        <taxon>Dikarya</taxon>
        <taxon>Ascomycota</taxon>
        <taxon>Pezizomycotina</taxon>
        <taxon>Eurotiomycetes</taxon>
        <taxon>Eurotiomycetidae</taxon>
        <taxon>Eurotiales</taxon>
        <taxon>Aspergillaceae</taxon>
        <taxon>Aspergillus</taxon>
        <taxon>Aspergillus subgen. Nidulantes</taxon>
    </lineage>
</organism>
<feature type="transmembrane region" description="Helical" evidence="1">
    <location>
        <begin position="12"/>
        <end position="32"/>
    </location>
</feature>